<evidence type="ECO:0000256" key="4">
    <source>
        <dbReference type="ARBA" id="ARBA00022980"/>
    </source>
</evidence>
<comment type="caution">
    <text evidence="11">The sequence shown here is derived from an EMBL/GenBank/DDBJ whole genome shotgun (WGS) entry which is preliminary data.</text>
</comment>
<dbReference type="InterPro" id="IPR005727">
    <property type="entry name" value="Ribosomal_uL22_bac/chlpt-type"/>
</dbReference>
<evidence type="ECO:0000256" key="3">
    <source>
        <dbReference type="ARBA" id="ARBA00022884"/>
    </source>
</evidence>
<evidence type="ECO:0000256" key="1">
    <source>
        <dbReference type="ARBA" id="ARBA00009451"/>
    </source>
</evidence>
<evidence type="ECO:0000256" key="7">
    <source>
        <dbReference type="HAMAP-Rule" id="MF_01331"/>
    </source>
</evidence>
<comment type="subunit">
    <text evidence="7 9">Part of the 50S ribosomal subunit.</text>
</comment>
<accession>A0A7C4YGN2</accession>
<dbReference type="Pfam" id="PF00237">
    <property type="entry name" value="Ribosomal_L22"/>
    <property type="match status" value="1"/>
</dbReference>
<dbReference type="SUPFAM" id="SSF54843">
    <property type="entry name" value="Ribosomal protein L22"/>
    <property type="match status" value="1"/>
</dbReference>
<organism evidence="11">
    <name type="scientific">candidate division WOR-3 bacterium</name>
    <dbReference type="NCBI Taxonomy" id="2052148"/>
    <lineage>
        <taxon>Bacteria</taxon>
        <taxon>Bacteria division WOR-3</taxon>
    </lineage>
</organism>
<dbReference type="InterPro" id="IPR036394">
    <property type="entry name" value="Ribosomal_uL22_sf"/>
</dbReference>
<dbReference type="HAMAP" id="MF_01331_B">
    <property type="entry name" value="Ribosomal_uL22_B"/>
    <property type="match status" value="1"/>
</dbReference>
<dbReference type="PANTHER" id="PTHR13501:SF8">
    <property type="entry name" value="LARGE RIBOSOMAL SUBUNIT PROTEIN UL22M"/>
    <property type="match status" value="1"/>
</dbReference>
<protein>
    <recommendedName>
        <fullName evidence="6 7">Large ribosomal subunit protein uL22</fullName>
    </recommendedName>
</protein>
<name>A0A7C4YGN2_UNCW3</name>
<dbReference type="AlphaFoldDB" id="A0A7C4YGN2"/>
<evidence type="ECO:0000256" key="5">
    <source>
        <dbReference type="ARBA" id="ARBA00023274"/>
    </source>
</evidence>
<dbReference type="PANTHER" id="PTHR13501">
    <property type="entry name" value="CHLOROPLAST 50S RIBOSOMAL PROTEIN L22-RELATED"/>
    <property type="match status" value="1"/>
</dbReference>
<dbReference type="GO" id="GO:0019843">
    <property type="term" value="F:rRNA binding"/>
    <property type="evidence" value="ECO:0007669"/>
    <property type="project" value="UniProtKB-UniRule"/>
</dbReference>
<keyword evidence="5 7" id="KW-0687">Ribonucleoprotein</keyword>
<evidence type="ECO:0000313" key="11">
    <source>
        <dbReference type="EMBL" id="HGW92425.1"/>
    </source>
</evidence>
<dbReference type="NCBIfam" id="TIGR01044">
    <property type="entry name" value="rplV_bact"/>
    <property type="match status" value="1"/>
</dbReference>
<reference evidence="11" key="1">
    <citation type="journal article" date="2020" name="mSystems">
        <title>Genome- and Community-Level Interaction Insights into Carbon Utilization and Element Cycling Functions of Hydrothermarchaeota in Hydrothermal Sediment.</title>
        <authorList>
            <person name="Zhou Z."/>
            <person name="Liu Y."/>
            <person name="Xu W."/>
            <person name="Pan J."/>
            <person name="Luo Z.H."/>
            <person name="Li M."/>
        </authorList>
    </citation>
    <scope>NUCLEOTIDE SEQUENCE [LARGE SCALE GENOMIC DNA]</scope>
    <source>
        <strain evidence="11">SpSt-780</strain>
    </source>
</reference>
<keyword evidence="4 7" id="KW-0689">Ribosomal protein</keyword>
<dbReference type="InterPro" id="IPR001063">
    <property type="entry name" value="Ribosomal_uL22"/>
</dbReference>
<comment type="function">
    <text evidence="7">The globular domain of the protein is located near the polypeptide exit tunnel on the outside of the subunit, while an extended beta-hairpin is found that lines the wall of the exit tunnel in the center of the 70S ribosome.</text>
</comment>
<dbReference type="CDD" id="cd00336">
    <property type="entry name" value="Ribosomal_L22"/>
    <property type="match status" value="1"/>
</dbReference>
<keyword evidence="2 7" id="KW-0699">rRNA-binding</keyword>
<evidence type="ECO:0000256" key="6">
    <source>
        <dbReference type="ARBA" id="ARBA00035207"/>
    </source>
</evidence>
<evidence type="ECO:0000256" key="2">
    <source>
        <dbReference type="ARBA" id="ARBA00022730"/>
    </source>
</evidence>
<proteinExistence type="inferred from homology"/>
<dbReference type="GO" id="GO:0006412">
    <property type="term" value="P:translation"/>
    <property type="evidence" value="ECO:0007669"/>
    <property type="project" value="UniProtKB-UniRule"/>
</dbReference>
<dbReference type="EMBL" id="DTHG01000095">
    <property type="protein sequence ID" value="HGW92425.1"/>
    <property type="molecule type" value="Genomic_DNA"/>
</dbReference>
<keyword evidence="3 7" id="KW-0694">RNA-binding</keyword>
<evidence type="ECO:0000256" key="10">
    <source>
        <dbReference type="RuleBase" id="RU004008"/>
    </source>
</evidence>
<evidence type="ECO:0000256" key="9">
    <source>
        <dbReference type="RuleBase" id="RU004006"/>
    </source>
</evidence>
<sequence>MEGKAIEKYIRVSPKKARRIVKLVQGKSVKEALAVLDFTKAKIAHHLWKAIHSASMNLINNSPDTKIKEEDLYVKSVRIENGPFYKRLKEASQGRGVIIRRRTSHIIAIVEDRR</sequence>
<dbReference type="GO" id="GO:0022625">
    <property type="term" value="C:cytosolic large ribosomal subunit"/>
    <property type="evidence" value="ECO:0007669"/>
    <property type="project" value="TreeGrafter"/>
</dbReference>
<comment type="similarity">
    <text evidence="1 7 8">Belongs to the universal ribosomal protein uL22 family.</text>
</comment>
<gene>
    <name evidence="7" type="primary">rplV</name>
    <name evidence="11" type="ORF">ENV67_07800</name>
</gene>
<evidence type="ECO:0000256" key="8">
    <source>
        <dbReference type="RuleBase" id="RU004005"/>
    </source>
</evidence>
<dbReference type="GO" id="GO:0003735">
    <property type="term" value="F:structural constituent of ribosome"/>
    <property type="evidence" value="ECO:0007669"/>
    <property type="project" value="InterPro"/>
</dbReference>
<comment type="function">
    <text evidence="7 10">This protein binds specifically to 23S rRNA; its binding is stimulated by other ribosomal proteins, e.g., L4, L17, and L20. It is important during the early stages of 50S assembly. It makes multiple contacts with different domains of the 23S rRNA in the assembled 50S subunit and ribosome.</text>
</comment>
<dbReference type="InterPro" id="IPR047867">
    <property type="entry name" value="Ribosomal_uL22_bac/org-type"/>
</dbReference>
<dbReference type="Gene3D" id="3.90.470.10">
    <property type="entry name" value="Ribosomal protein L22/L17"/>
    <property type="match status" value="1"/>
</dbReference>